<dbReference type="EMBL" id="FMYQ01000004">
    <property type="protein sequence ID" value="SDC08288.1"/>
    <property type="molecule type" value="Genomic_DNA"/>
</dbReference>
<dbReference type="AlphaFoldDB" id="A0A1G6IP55"/>
<protein>
    <submittedName>
        <fullName evidence="2">Alpha/beta hydrolase fold</fullName>
    </submittedName>
</protein>
<dbReference type="GO" id="GO:0016787">
    <property type="term" value="F:hydrolase activity"/>
    <property type="evidence" value="ECO:0007669"/>
    <property type="project" value="UniProtKB-KW"/>
</dbReference>
<dbReference type="Pfam" id="PF00561">
    <property type="entry name" value="Abhydrolase_1"/>
    <property type="match status" value="1"/>
</dbReference>
<keyword evidence="3" id="KW-1185">Reference proteome</keyword>
<name>A0A1G6IP55_9BURK</name>
<gene>
    <name evidence="2" type="ORF">SAMN05421548_10414</name>
</gene>
<dbReference type="PRINTS" id="PR00111">
    <property type="entry name" value="ABHYDROLASE"/>
</dbReference>
<dbReference type="SUPFAM" id="SSF53474">
    <property type="entry name" value="alpha/beta-Hydrolases"/>
    <property type="match status" value="1"/>
</dbReference>
<organism evidence="2 3">
    <name type="scientific">Paraburkholderia lycopersici</name>
    <dbReference type="NCBI Taxonomy" id="416944"/>
    <lineage>
        <taxon>Bacteria</taxon>
        <taxon>Pseudomonadati</taxon>
        <taxon>Pseudomonadota</taxon>
        <taxon>Betaproteobacteria</taxon>
        <taxon>Burkholderiales</taxon>
        <taxon>Burkholderiaceae</taxon>
        <taxon>Paraburkholderia</taxon>
    </lineage>
</organism>
<keyword evidence="2" id="KW-0378">Hydrolase</keyword>
<evidence type="ECO:0000313" key="3">
    <source>
        <dbReference type="Proteomes" id="UP000198908"/>
    </source>
</evidence>
<evidence type="ECO:0000313" key="2">
    <source>
        <dbReference type="EMBL" id="SDC08288.1"/>
    </source>
</evidence>
<accession>A0A1G6IP55</accession>
<reference evidence="3" key="1">
    <citation type="submission" date="2016-09" db="EMBL/GenBank/DDBJ databases">
        <authorList>
            <person name="Varghese N."/>
            <person name="Submissions S."/>
        </authorList>
    </citation>
    <scope>NUCLEOTIDE SEQUENCE [LARGE SCALE GENOMIC DNA]</scope>
    <source>
        <strain evidence="3">TNe-862</strain>
    </source>
</reference>
<dbReference type="Gene3D" id="3.40.50.1820">
    <property type="entry name" value="alpha/beta hydrolase"/>
    <property type="match status" value="1"/>
</dbReference>
<dbReference type="PANTHER" id="PTHR43689">
    <property type="entry name" value="HYDROLASE"/>
    <property type="match status" value="1"/>
</dbReference>
<evidence type="ECO:0000259" key="1">
    <source>
        <dbReference type="Pfam" id="PF00561"/>
    </source>
</evidence>
<proteinExistence type="predicted"/>
<dbReference type="Proteomes" id="UP000198908">
    <property type="component" value="Unassembled WGS sequence"/>
</dbReference>
<sequence>MLVGHSLGGAIALAVALDHPHTVSRLALIAPLTHVQAEVPTAFRALLLRSATVRRFVAHTFATPIGLATSSTALKRVFAPEAVPHDFRTRGGALLSLRPGAFYNASADLVAIEDASDLAQMEQRYALLTIPANVLFGRQDTVLDWRRHGDALCHRSPRATLKVVDGGHMLPVTAPSTTYDWLRSAIGGTVRESSACESDSWKSSPMFVSVN</sequence>
<dbReference type="InterPro" id="IPR029058">
    <property type="entry name" value="AB_hydrolase_fold"/>
</dbReference>
<dbReference type="PANTHER" id="PTHR43689:SF8">
    <property type="entry name" value="ALPHA_BETA-HYDROLASES SUPERFAMILY PROTEIN"/>
    <property type="match status" value="1"/>
</dbReference>
<dbReference type="InterPro" id="IPR000073">
    <property type="entry name" value="AB_hydrolase_1"/>
</dbReference>
<dbReference type="STRING" id="416944.SAMN05421548_10414"/>
<feature type="domain" description="AB hydrolase-1" evidence="1">
    <location>
        <begin position="2"/>
        <end position="173"/>
    </location>
</feature>